<feature type="compositionally biased region" description="Low complexity" evidence="4">
    <location>
        <begin position="428"/>
        <end position="461"/>
    </location>
</feature>
<dbReference type="Pfam" id="PF25984">
    <property type="entry name" value="BSH_YknX"/>
    <property type="match status" value="1"/>
</dbReference>
<dbReference type="PANTHER" id="PTHR32347:SF14">
    <property type="entry name" value="EFFLUX SYSTEM COMPONENT YKNX-RELATED"/>
    <property type="match status" value="1"/>
</dbReference>
<accession>A0ABQ0BWY4</accession>
<dbReference type="Gene3D" id="2.40.30.170">
    <property type="match status" value="1"/>
</dbReference>
<sequence length="470" mass="51299">MNKRNKILIGAGIVLLAGVIGTGIYMQQRGKGEDKSTELAYVTSVSSMDPSSQVQRLAGVVEPQKTWEIQKNAEREVKEILVEVGSEVEVGTALFVYDTETLEADLQQAQLDLERADTDMENLRSQIAQLEKEKKSASEDDQFSYTTQIQTAQMDLKKSEYERKSKEVEISQIHEKIANSSVTSEMQGVVKSINEGNETDPYSGSSQAFMTILATGVYRVKGKVNEQNIGAVQEGQKAIIRSRVDESKTWTGTFTAVDTENREGNNNNMMYGGGSDSGEMMSSSYPFYINLDTSDGLMLGQHVYIENDTGMEEKEGIWLDEGFIMDADKQPCVWVENKDGKLEKRDVTLGEHDENLFQYQIKSGLKVSDYIAFPQEFLKEGMKTTHEEIPMSDPESMPADGEMPEGMDGLPADGADTLPVEGEEGAAEMEGNASEGEAGSAEMEGNAPEGEAGAEGADGAAVPSPEGEAQ</sequence>
<dbReference type="RefSeq" id="WP_118594055.1">
    <property type="nucleotide sequence ID" value="NZ_AP031413.1"/>
</dbReference>
<evidence type="ECO:0000256" key="3">
    <source>
        <dbReference type="SAM" id="Coils"/>
    </source>
</evidence>
<dbReference type="EMBL" id="BAABZQ010000001">
    <property type="protein sequence ID" value="GAA6501047.1"/>
    <property type="molecule type" value="Genomic_DNA"/>
</dbReference>
<dbReference type="Pfam" id="PF25990">
    <property type="entry name" value="Beta-barrel_YknX"/>
    <property type="match status" value="1"/>
</dbReference>
<evidence type="ECO:0000313" key="8">
    <source>
        <dbReference type="EMBL" id="GAA6501047.1"/>
    </source>
</evidence>
<reference evidence="8 9" key="1">
    <citation type="submission" date="2024-04" db="EMBL/GenBank/DDBJ databases">
        <title>Defined microbial consortia suppress multidrug-resistant proinflammatory Enterobacteriaceae via ecological control.</title>
        <authorList>
            <person name="Furuichi M."/>
            <person name="Kawaguchi T."/>
            <person name="Pust M."/>
            <person name="Yasuma K."/>
            <person name="Plichta D."/>
            <person name="Hasegawa N."/>
            <person name="Ohya T."/>
            <person name="Bhattarai S."/>
            <person name="Sasajima S."/>
            <person name="Aoto Y."/>
            <person name="Tuganbaev T."/>
            <person name="Yaginuma M."/>
            <person name="Ueda M."/>
            <person name="Okahashi N."/>
            <person name="Amafuji K."/>
            <person name="Kiridooshi Y."/>
            <person name="Sugita K."/>
            <person name="Strazar M."/>
            <person name="Skelly A."/>
            <person name="Suda W."/>
            <person name="Hattori M."/>
            <person name="Nakamoto N."/>
            <person name="Caballero S."/>
            <person name="Norman J."/>
            <person name="Olle B."/>
            <person name="Tanoue T."/>
            <person name="Arita M."/>
            <person name="Bucci V."/>
            <person name="Atarashi K."/>
            <person name="Xavier R."/>
            <person name="Honda K."/>
        </authorList>
    </citation>
    <scope>NUCLEOTIDE SEQUENCE [LARGE SCALE GENOMIC DNA]</scope>
    <source>
        <strain evidence="9">k34-0107-D12</strain>
    </source>
</reference>
<dbReference type="InterPro" id="IPR050465">
    <property type="entry name" value="UPF0194_transport"/>
</dbReference>
<keyword evidence="5" id="KW-0812">Transmembrane</keyword>
<gene>
    <name evidence="8" type="ORF">K340107D12_38630</name>
</gene>
<dbReference type="Gene3D" id="2.40.420.20">
    <property type="match status" value="1"/>
</dbReference>
<dbReference type="Gene3D" id="2.40.50.100">
    <property type="match status" value="1"/>
</dbReference>
<dbReference type="SUPFAM" id="SSF111369">
    <property type="entry name" value="HlyD-like secretion proteins"/>
    <property type="match status" value="1"/>
</dbReference>
<comment type="caution">
    <text evidence="8">The sequence shown here is derived from an EMBL/GenBank/DDBJ whole genome shotgun (WGS) entry which is preliminary data.</text>
</comment>
<evidence type="ECO:0000256" key="5">
    <source>
        <dbReference type="SAM" id="Phobius"/>
    </source>
</evidence>
<feature type="region of interest" description="Disordered" evidence="4">
    <location>
        <begin position="388"/>
        <end position="470"/>
    </location>
</feature>
<keyword evidence="9" id="KW-1185">Reference proteome</keyword>
<dbReference type="PANTHER" id="PTHR32347">
    <property type="entry name" value="EFFLUX SYSTEM COMPONENT YKNX-RELATED"/>
    <property type="match status" value="1"/>
</dbReference>
<organism evidence="8 9">
    <name type="scientific">Blautia parvula</name>
    <dbReference type="NCBI Taxonomy" id="2877527"/>
    <lineage>
        <taxon>Bacteria</taxon>
        <taxon>Bacillati</taxon>
        <taxon>Bacillota</taxon>
        <taxon>Clostridia</taxon>
        <taxon>Lachnospirales</taxon>
        <taxon>Lachnospiraceae</taxon>
        <taxon>Blautia</taxon>
    </lineage>
</organism>
<dbReference type="Gene3D" id="1.10.287.470">
    <property type="entry name" value="Helix hairpin bin"/>
    <property type="match status" value="1"/>
</dbReference>
<feature type="coiled-coil region" evidence="3">
    <location>
        <begin position="99"/>
        <end position="140"/>
    </location>
</feature>
<feature type="domain" description="YknX-like beta-barrel" evidence="7">
    <location>
        <begin position="219"/>
        <end position="306"/>
    </location>
</feature>
<keyword evidence="2 3" id="KW-0175">Coiled coil</keyword>
<evidence type="ECO:0000259" key="6">
    <source>
        <dbReference type="Pfam" id="PF25984"/>
    </source>
</evidence>
<evidence type="ECO:0000256" key="1">
    <source>
        <dbReference type="ARBA" id="ARBA00004196"/>
    </source>
</evidence>
<evidence type="ECO:0000313" key="9">
    <source>
        <dbReference type="Proteomes" id="UP001600941"/>
    </source>
</evidence>
<feature type="transmembrane region" description="Helical" evidence="5">
    <location>
        <begin position="7"/>
        <end position="26"/>
    </location>
</feature>
<evidence type="ECO:0000259" key="7">
    <source>
        <dbReference type="Pfam" id="PF25990"/>
    </source>
</evidence>
<proteinExistence type="predicted"/>
<evidence type="ECO:0000256" key="4">
    <source>
        <dbReference type="SAM" id="MobiDB-lite"/>
    </source>
</evidence>
<dbReference type="InterPro" id="IPR058639">
    <property type="entry name" value="BSH_YknX-like"/>
</dbReference>
<dbReference type="InterPro" id="IPR058636">
    <property type="entry name" value="Beta-barrel_YknX"/>
</dbReference>
<comment type="subcellular location">
    <subcellularLocation>
        <location evidence="1">Cell envelope</location>
    </subcellularLocation>
</comment>
<evidence type="ECO:0000256" key="2">
    <source>
        <dbReference type="ARBA" id="ARBA00023054"/>
    </source>
</evidence>
<dbReference type="Proteomes" id="UP001600941">
    <property type="component" value="Unassembled WGS sequence"/>
</dbReference>
<keyword evidence="5" id="KW-0472">Membrane</keyword>
<name>A0ABQ0BWY4_9FIRM</name>
<keyword evidence="5" id="KW-1133">Transmembrane helix</keyword>
<protein>
    <submittedName>
        <fullName evidence="8">Efflux RND transporter periplasmic adaptor subunit</fullName>
    </submittedName>
</protein>
<feature type="domain" description="YknX-like barrel-sandwich hybrid" evidence="6">
    <location>
        <begin position="76"/>
        <end position="212"/>
    </location>
</feature>